<name>V8BHY8_STRPA</name>
<evidence type="ECO:0000313" key="1">
    <source>
        <dbReference type="EMBL" id="ETD14377.1"/>
    </source>
</evidence>
<dbReference type="OrthoDB" id="2227680at2"/>
<keyword evidence="2" id="KW-1185">Reference proteome</keyword>
<organism evidence="1 2">
    <name type="scientific">Streptococcus parasanguinis CC87K</name>
    <dbReference type="NCBI Taxonomy" id="1073372"/>
    <lineage>
        <taxon>Bacteria</taxon>
        <taxon>Bacillati</taxon>
        <taxon>Bacillota</taxon>
        <taxon>Bacilli</taxon>
        <taxon>Lactobacillales</taxon>
        <taxon>Streptococcaceae</taxon>
        <taxon>Streptococcus</taxon>
    </lineage>
</organism>
<dbReference type="HOGENOM" id="CLU_1884667_0_0_9"/>
<protein>
    <submittedName>
        <fullName evidence="1">Uncharacterized protein</fullName>
    </submittedName>
</protein>
<dbReference type="AlphaFoldDB" id="V8BHY8"/>
<comment type="caution">
    <text evidence="1">The sequence shown here is derived from an EMBL/GenBank/DDBJ whole genome shotgun (WGS) entry which is preliminary data.</text>
</comment>
<dbReference type="PATRIC" id="fig|1073372.3.peg.711"/>
<dbReference type="EMBL" id="AZJD01000001">
    <property type="protein sequence ID" value="ETD14377.1"/>
    <property type="molecule type" value="Genomic_DNA"/>
</dbReference>
<accession>V8BHY8</accession>
<reference evidence="1 2" key="1">
    <citation type="submission" date="2013-10" db="EMBL/GenBank/DDBJ databases">
        <title>The Genome Sequence of Streptococcus parasanguinis CC87K.</title>
        <authorList>
            <consortium name="The Broad Institute Genomics Platform"/>
            <person name="Earl A."/>
            <person name="Allen-Vercoe E."/>
            <person name="Daigneault M."/>
            <person name="Young S.K."/>
            <person name="Zeng Q."/>
            <person name="Gargeya S."/>
            <person name="Fitzgerald M."/>
            <person name="Abouelleil A."/>
            <person name="Alvarado L."/>
            <person name="Chapman S.B."/>
            <person name="Gainer-Dewar J."/>
            <person name="Goldberg J."/>
            <person name="Griggs A."/>
            <person name="Gujja S."/>
            <person name="Hansen M."/>
            <person name="Howarth C."/>
            <person name="Imamovic A."/>
            <person name="Ireland A."/>
            <person name="Larimer J."/>
            <person name="McCowan C."/>
            <person name="Murphy C."/>
            <person name="Pearson M."/>
            <person name="Poon T.W."/>
            <person name="Priest M."/>
            <person name="Roberts A."/>
            <person name="Saif S."/>
            <person name="Shea T."/>
            <person name="Sykes S."/>
            <person name="Wortman J."/>
            <person name="Nusbaum C."/>
            <person name="Birren B."/>
        </authorList>
    </citation>
    <scope>NUCLEOTIDE SEQUENCE [LARGE SCALE GENOMIC DNA]</scope>
    <source>
        <strain evidence="1 2">CC87K</strain>
    </source>
</reference>
<proteinExistence type="predicted"/>
<dbReference type="Proteomes" id="UP000018716">
    <property type="component" value="Unassembled WGS sequence"/>
</dbReference>
<evidence type="ECO:0000313" key="2">
    <source>
        <dbReference type="Proteomes" id="UP000018716"/>
    </source>
</evidence>
<gene>
    <name evidence="1" type="ORF">HMPREF1195_00700</name>
</gene>
<dbReference type="RefSeq" id="WP_023918343.1">
    <property type="nucleotide sequence ID" value="NZ_KI669401.1"/>
</dbReference>
<sequence>MKNKSKKWKWFLLMIPALMILGIIRINLDEMKSKDGIYYLTVKNESTKTASLDKTSWIKIEGEQITIKEGSSEHTYSYDPENEEFTRDSEKYSCMIYDGLLTLSGDQSQKELPEYVSPDSSWYSAYEKGQVEIKD</sequence>